<dbReference type="RefSeq" id="WP_005772029.1">
    <property type="nucleotide sequence ID" value="NC_009727.1"/>
</dbReference>
<protein>
    <submittedName>
        <fullName evidence="1">Uncharacterized protein</fullName>
    </submittedName>
</protein>
<accession>A9KFA5</accession>
<reference evidence="1 2" key="1">
    <citation type="journal article" date="2009" name="Infect. Immun.">
        <title>Comparative genomics reveal extensive transposon-mediated genomic plasticity and diversity among potential effector proteins within the genus Coxiella.</title>
        <authorList>
            <person name="Beare P.A."/>
            <person name="Unsworth N."/>
            <person name="Andoh M."/>
            <person name="Voth D.E."/>
            <person name="Omsland A."/>
            <person name="Gilk S.D."/>
            <person name="Williams K.P."/>
            <person name="Sobral B.W."/>
            <person name="Kupko J.J.III."/>
            <person name="Porcella S.F."/>
            <person name="Samuel J.E."/>
            <person name="Heinzen R.A."/>
        </authorList>
    </citation>
    <scope>NUCLEOTIDE SEQUENCE [LARGE SCALE GENOMIC DNA]</scope>
    <source>
        <strain evidence="1 2">Dugway 5J108-111</strain>
    </source>
</reference>
<organism evidence="1 2">
    <name type="scientific">Coxiella burnetii (strain Dugway 5J108-111)</name>
    <dbReference type="NCBI Taxonomy" id="434922"/>
    <lineage>
        <taxon>Bacteria</taxon>
        <taxon>Pseudomonadati</taxon>
        <taxon>Pseudomonadota</taxon>
        <taxon>Gammaproteobacteria</taxon>
        <taxon>Legionellales</taxon>
        <taxon>Coxiellaceae</taxon>
        <taxon>Coxiella</taxon>
    </lineage>
</organism>
<dbReference type="Proteomes" id="UP000008555">
    <property type="component" value="Chromosome"/>
</dbReference>
<name>A9KFA5_COXBN</name>
<dbReference type="KEGG" id="cbd:CBUD_0486"/>
<evidence type="ECO:0000313" key="2">
    <source>
        <dbReference type="Proteomes" id="UP000008555"/>
    </source>
</evidence>
<dbReference type="EMBL" id="CP000733">
    <property type="protein sequence ID" value="ABS76676.1"/>
    <property type="molecule type" value="Genomic_DNA"/>
</dbReference>
<proteinExistence type="predicted"/>
<gene>
    <name evidence="1" type="ordered locus">CBUD_0486</name>
</gene>
<dbReference type="HOGENOM" id="CLU_3232419_0_0_6"/>
<dbReference type="AlphaFoldDB" id="A9KFA5"/>
<evidence type="ECO:0000313" key="1">
    <source>
        <dbReference type="EMBL" id="ABS76676.1"/>
    </source>
</evidence>
<sequence length="43" mass="4893">MNEGIELPSYVVVKPNAKRLGTFYREKSSTSFNLLTLSRFGQI</sequence>